<organism evidence="3 4">
    <name type="scientific">Fusarium venenatum</name>
    <dbReference type="NCBI Taxonomy" id="56646"/>
    <lineage>
        <taxon>Eukaryota</taxon>
        <taxon>Fungi</taxon>
        <taxon>Dikarya</taxon>
        <taxon>Ascomycota</taxon>
        <taxon>Pezizomycotina</taxon>
        <taxon>Sordariomycetes</taxon>
        <taxon>Hypocreomycetidae</taxon>
        <taxon>Hypocreales</taxon>
        <taxon>Nectriaceae</taxon>
        <taxon>Fusarium</taxon>
    </lineage>
</organism>
<dbReference type="GO" id="GO:0003677">
    <property type="term" value="F:DNA binding"/>
    <property type="evidence" value="ECO:0007669"/>
    <property type="project" value="UniProtKB-KW"/>
</dbReference>
<dbReference type="PROSITE" id="PS51253">
    <property type="entry name" value="HTH_CENPB"/>
    <property type="match status" value="1"/>
</dbReference>
<dbReference type="Proteomes" id="UP000245910">
    <property type="component" value="Chromosome I"/>
</dbReference>
<protein>
    <recommendedName>
        <fullName evidence="2">HTH CENPB-type domain-containing protein</fullName>
    </recommendedName>
</protein>
<evidence type="ECO:0000313" key="4">
    <source>
        <dbReference type="Proteomes" id="UP000245910"/>
    </source>
</evidence>
<dbReference type="Pfam" id="PF03221">
    <property type="entry name" value="HTH_Tnp_Tc5"/>
    <property type="match status" value="1"/>
</dbReference>
<evidence type="ECO:0000256" key="1">
    <source>
        <dbReference type="ARBA" id="ARBA00023125"/>
    </source>
</evidence>
<accession>A0A2L2T6S8</accession>
<dbReference type="InterPro" id="IPR009057">
    <property type="entry name" value="Homeodomain-like_sf"/>
</dbReference>
<dbReference type="EMBL" id="LN649229">
    <property type="protein sequence ID" value="CEI65588.1"/>
    <property type="molecule type" value="Genomic_DNA"/>
</dbReference>
<proteinExistence type="predicted"/>
<dbReference type="AlphaFoldDB" id="A0A2L2T6S8"/>
<dbReference type="InterPro" id="IPR006600">
    <property type="entry name" value="HTH_CenpB_DNA-bd_dom"/>
</dbReference>
<keyword evidence="1" id="KW-0238">DNA-binding</keyword>
<dbReference type="SUPFAM" id="SSF46689">
    <property type="entry name" value="Homeodomain-like"/>
    <property type="match status" value="1"/>
</dbReference>
<keyword evidence="4" id="KW-1185">Reference proteome</keyword>
<sequence length="176" mass="19980">MPVNIKDKRKYTDQQLILAIHEVRFLGFSIKCAARRNNVPKTTLMVRLRGGKSRREGHEASQRISVAEEKLIVSWYVLQDAFGLAPTMRQITGLVTKFLVDLGDDRPLSQGWMGHFIERHGPIKQIEAKNRAKNGLTIITPEASQMFYQIINNPTLVKSRPETASEANQAIIVPFR</sequence>
<evidence type="ECO:0000313" key="3">
    <source>
        <dbReference type="EMBL" id="CEI65588.1"/>
    </source>
</evidence>
<name>A0A2L2T6S8_9HYPO</name>
<evidence type="ECO:0000259" key="2">
    <source>
        <dbReference type="PROSITE" id="PS51253"/>
    </source>
</evidence>
<reference evidence="4" key="1">
    <citation type="submission" date="2014-10" db="EMBL/GenBank/DDBJ databases">
        <authorList>
            <person name="King R."/>
        </authorList>
    </citation>
    <scope>NUCLEOTIDE SEQUENCE [LARGE SCALE GENOMIC DNA]</scope>
    <source>
        <strain evidence="4">A3/5</strain>
    </source>
</reference>
<dbReference type="OrthoDB" id="5396311at2759"/>
<feature type="domain" description="HTH CENPB-type" evidence="2">
    <location>
        <begin position="56"/>
        <end position="126"/>
    </location>
</feature>